<protein>
    <submittedName>
        <fullName evidence="1">Virus tail fibre assembly protein, lambda gpK</fullName>
    </submittedName>
</protein>
<sequence>MSGFAVRNDRASWRAVDRPDQLDADEYYCAENPPDPVPQLGELATLAIEQRDRLLAAAANRMGPLQDAVEAGQATEDEVARLQQWKTYRIDLNRIEQQEGYPAAIRWPTSPDQTE</sequence>
<accession>A0A1H4Y569</accession>
<dbReference type="Proteomes" id="UP000198982">
    <property type="component" value="Unassembled WGS sequence"/>
</dbReference>
<dbReference type="AlphaFoldDB" id="A0A1H4Y569"/>
<proteinExistence type="predicted"/>
<dbReference type="Pfam" id="PF02413">
    <property type="entry name" value="Caudo_TAP"/>
    <property type="match status" value="1"/>
</dbReference>
<evidence type="ECO:0000313" key="2">
    <source>
        <dbReference type="Proteomes" id="UP000198982"/>
    </source>
</evidence>
<dbReference type="EMBL" id="FNTJ01000002">
    <property type="protein sequence ID" value="SED12291.1"/>
    <property type="molecule type" value="Genomic_DNA"/>
</dbReference>
<dbReference type="RefSeq" id="WP_092320384.1">
    <property type="nucleotide sequence ID" value="NZ_FNTJ01000002.1"/>
</dbReference>
<name>A0A1H4Y569_9PSED</name>
<evidence type="ECO:0000313" key="1">
    <source>
        <dbReference type="EMBL" id="SED12291.1"/>
    </source>
</evidence>
<keyword evidence="2" id="KW-1185">Reference proteome</keyword>
<organism evidence="1 2">
    <name type="scientific">Pseudomonas saponiphila</name>
    <dbReference type="NCBI Taxonomy" id="556534"/>
    <lineage>
        <taxon>Bacteria</taxon>
        <taxon>Pseudomonadati</taxon>
        <taxon>Pseudomonadota</taxon>
        <taxon>Gammaproteobacteria</taxon>
        <taxon>Pseudomonadales</taxon>
        <taxon>Pseudomonadaceae</taxon>
        <taxon>Pseudomonas</taxon>
    </lineage>
</organism>
<reference evidence="2" key="1">
    <citation type="submission" date="2016-10" db="EMBL/GenBank/DDBJ databases">
        <authorList>
            <person name="Varghese N."/>
            <person name="Submissions S."/>
        </authorList>
    </citation>
    <scope>NUCLEOTIDE SEQUENCE [LARGE SCALE GENOMIC DNA]</scope>
    <source>
        <strain evidence="2">DSM 9751</strain>
    </source>
</reference>
<gene>
    <name evidence="1" type="ORF">SAMN05216178_6325</name>
</gene>
<dbReference type="InterPro" id="IPR003458">
    <property type="entry name" value="Phage_T4_Gp38_tail_assem"/>
</dbReference>